<organism evidence="2">
    <name type="scientific">Aphanomyces astaci</name>
    <name type="common">Crayfish plague agent</name>
    <dbReference type="NCBI Taxonomy" id="112090"/>
    <lineage>
        <taxon>Eukaryota</taxon>
        <taxon>Sar</taxon>
        <taxon>Stramenopiles</taxon>
        <taxon>Oomycota</taxon>
        <taxon>Saprolegniomycetes</taxon>
        <taxon>Saprolegniales</taxon>
        <taxon>Verrucalvaceae</taxon>
        <taxon>Aphanomyces</taxon>
    </lineage>
</organism>
<gene>
    <name evidence="2" type="ORF">H257_14320</name>
</gene>
<evidence type="ECO:0000313" key="2">
    <source>
        <dbReference type="EMBL" id="ETV70155.1"/>
    </source>
</evidence>
<dbReference type="AlphaFoldDB" id="W4FRN5"/>
<feature type="compositionally biased region" description="Low complexity" evidence="1">
    <location>
        <begin position="21"/>
        <end position="53"/>
    </location>
</feature>
<feature type="compositionally biased region" description="Polar residues" evidence="1">
    <location>
        <begin position="1"/>
        <end position="20"/>
    </location>
</feature>
<dbReference type="GeneID" id="20816316"/>
<sequence>MDTQPLSHSQPAEQTAQMGNDTDQQTAQTGQDPDQQMASMGQTMDQSMSSTSSITHPPWAPSAKHPHSDVEPDLNLAAHLSNYSTVPPPKRHHAMLYPPTPSYHPDPYEPAQPTQGGAGPPTQEEDLDEYDANTALQFPGLRNLCDDGQPILYRIMTMYWKREAHLFQGFTPEDFADIERHFAETIVRIQFSINPSLQRPDNLLSIVN</sequence>
<dbReference type="VEuPathDB" id="FungiDB:H257_14320"/>
<evidence type="ECO:0000256" key="1">
    <source>
        <dbReference type="SAM" id="MobiDB-lite"/>
    </source>
</evidence>
<name>W4FRN5_APHAT</name>
<feature type="compositionally biased region" description="Pro residues" evidence="1">
    <location>
        <begin position="98"/>
        <end position="110"/>
    </location>
</feature>
<dbReference type="RefSeq" id="XP_009840386.1">
    <property type="nucleotide sequence ID" value="XM_009842084.1"/>
</dbReference>
<dbReference type="EMBL" id="KI913169">
    <property type="protein sequence ID" value="ETV70155.1"/>
    <property type="molecule type" value="Genomic_DNA"/>
</dbReference>
<accession>W4FRN5</accession>
<feature type="region of interest" description="Disordered" evidence="1">
    <location>
        <begin position="1"/>
        <end position="126"/>
    </location>
</feature>
<protein>
    <submittedName>
        <fullName evidence="2">Uncharacterized protein</fullName>
    </submittedName>
</protein>
<reference evidence="2" key="1">
    <citation type="submission" date="2013-12" db="EMBL/GenBank/DDBJ databases">
        <title>The Genome Sequence of Aphanomyces astaci APO3.</title>
        <authorList>
            <consortium name="The Broad Institute Genomics Platform"/>
            <person name="Russ C."/>
            <person name="Tyler B."/>
            <person name="van West P."/>
            <person name="Dieguez-Uribeondo J."/>
            <person name="Young S.K."/>
            <person name="Zeng Q."/>
            <person name="Gargeya S."/>
            <person name="Fitzgerald M."/>
            <person name="Abouelleil A."/>
            <person name="Alvarado L."/>
            <person name="Chapman S.B."/>
            <person name="Gainer-Dewar J."/>
            <person name="Goldberg J."/>
            <person name="Griggs A."/>
            <person name="Gujja S."/>
            <person name="Hansen M."/>
            <person name="Howarth C."/>
            <person name="Imamovic A."/>
            <person name="Ireland A."/>
            <person name="Larimer J."/>
            <person name="McCowan C."/>
            <person name="Murphy C."/>
            <person name="Pearson M."/>
            <person name="Poon T.W."/>
            <person name="Priest M."/>
            <person name="Roberts A."/>
            <person name="Saif S."/>
            <person name="Shea T."/>
            <person name="Sykes S."/>
            <person name="Wortman J."/>
            <person name="Nusbaum C."/>
            <person name="Birren B."/>
        </authorList>
    </citation>
    <scope>NUCLEOTIDE SEQUENCE [LARGE SCALE GENOMIC DNA]</scope>
    <source>
        <strain evidence="2">APO3</strain>
    </source>
</reference>
<proteinExistence type="predicted"/>